<dbReference type="Proteomes" id="UP000554837">
    <property type="component" value="Unassembled WGS sequence"/>
</dbReference>
<evidence type="ECO:0000259" key="5">
    <source>
        <dbReference type="PROSITE" id="PS50977"/>
    </source>
</evidence>
<proteinExistence type="predicted"/>
<evidence type="ECO:0000313" key="7">
    <source>
        <dbReference type="Proteomes" id="UP000554837"/>
    </source>
</evidence>
<feature type="domain" description="HTH tetR-type" evidence="5">
    <location>
        <begin position="8"/>
        <end position="68"/>
    </location>
</feature>
<evidence type="ECO:0000256" key="3">
    <source>
        <dbReference type="ARBA" id="ARBA00023163"/>
    </source>
</evidence>
<dbReference type="Pfam" id="PF00440">
    <property type="entry name" value="TetR_N"/>
    <property type="match status" value="1"/>
</dbReference>
<dbReference type="InterPro" id="IPR011075">
    <property type="entry name" value="TetR_C"/>
</dbReference>
<dbReference type="AlphaFoldDB" id="A0A840S340"/>
<evidence type="ECO:0000256" key="1">
    <source>
        <dbReference type="ARBA" id="ARBA00023015"/>
    </source>
</evidence>
<gene>
    <name evidence="6" type="ORF">HNQ51_000283</name>
</gene>
<evidence type="ECO:0000256" key="4">
    <source>
        <dbReference type="PROSITE-ProRule" id="PRU00335"/>
    </source>
</evidence>
<dbReference type="PANTHER" id="PTHR47506">
    <property type="entry name" value="TRANSCRIPTIONAL REGULATORY PROTEIN"/>
    <property type="match status" value="1"/>
</dbReference>
<comment type="caution">
    <text evidence="6">The sequence shown here is derived from an EMBL/GenBank/DDBJ whole genome shotgun (WGS) entry which is preliminary data.</text>
</comment>
<reference evidence="6 7" key="1">
    <citation type="submission" date="2020-08" db="EMBL/GenBank/DDBJ databases">
        <title>Genomic Encyclopedia of Type Strains, Phase IV (KMG-IV): sequencing the most valuable type-strain genomes for metagenomic binning, comparative biology and taxonomic classification.</title>
        <authorList>
            <person name="Goeker M."/>
        </authorList>
    </citation>
    <scope>NUCLEOTIDE SEQUENCE [LARGE SCALE GENOMIC DNA]</scope>
    <source>
        <strain evidence="6 7">DSM 23958</strain>
    </source>
</reference>
<sequence length="197" mass="21475">MARPRRTEHNRIALLDAGMQQLATQGYHGTGIKQVLDAVSVPKGSFYNYFDSKEGFVAALIDEYAERQLALFEQFVAQSNLSALGKLRAVNAHLLAQFEESDCQRGCLVGSLAAEIGSSSERCTAALERARSAFERGVAGLITAAQSAGELRQDQPADALAALYWATWEGALVRMRLEGRTEAARRIIDTALDLMKP</sequence>
<dbReference type="PROSITE" id="PS50977">
    <property type="entry name" value="HTH_TETR_2"/>
    <property type="match status" value="1"/>
</dbReference>
<dbReference type="Pfam" id="PF16925">
    <property type="entry name" value="TetR_C_13"/>
    <property type="match status" value="1"/>
</dbReference>
<dbReference type="OrthoDB" id="9809772at2"/>
<dbReference type="GO" id="GO:0003677">
    <property type="term" value="F:DNA binding"/>
    <property type="evidence" value="ECO:0007669"/>
    <property type="project" value="UniProtKB-UniRule"/>
</dbReference>
<feature type="DNA-binding region" description="H-T-H motif" evidence="4">
    <location>
        <begin position="31"/>
        <end position="50"/>
    </location>
</feature>
<evidence type="ECO:0000313" key="6">
    <source>
        <dbReference type="EMBL" id="MBB5202990.1"/>
    </source>
</evidence>
<keyword evidence="2 4" id="KW-0238">DNA-binding</keyword>
<organism evidence="6 7">
    <name type="scientific">Inhella inkyongensis</name>
    <dbReference type="NCBI Taxonomy" id="392593"/>
    <lineage>
        <taxon>Bacteria</taxon>
        <taxon>Pseudomonadati</taxon>
        <taxon>Pseudomonadota</taxon>
        <taxon>Betaproteobacteria</taxon>
        <taxon>Burkholderiales</taxon>
        <taxon>Sphaerotilaceae</taxon>
        <taxon>Inhella</taxon>
    </lineage>
</organism>
<keyword evidence="7" id="KW-1185">Reference proteome</keyword>
<dbReference type="InterPro" id="IPR036271">
    <property type="entry name" value="Tet_transcr_reg_TetR-rel_C_sf"/>
</dbReference>
<dbReference type="InterPro" id="IPR009057">
    <property type="entry name" value="Homeodomain-like_sf"/>
</dbReference>
<dbReference type="RefSeq" id="WP_138857921.1">
    <property type="nucleotide sequence ID" value="NZ_CP040709.1"/>
</dbReference>
<dbReference type="InterPro" id="IPR001647">
    <property type="entry name" value="HTH_TetR"/>
</dbReference>
<dbReference type="SUPFAM" id="SSF46689">
    <property type="entry name" value="Homeodomain-like"/>
    <property type="match status" value="1"/>
</dbReference>
<evidence type="ECO:0000256" key="2">
    <source>
        <dbReference type="ARBA" id="ARBA00023125"/>
    </source>
</evidence>
<dbReference type="EMBL" id="JACHHO010000001">
    <property type="protein sequence ID" value="MBB5202990.1"/>
    <property type="molecule type" value="Genomic_DNA"/>
</dbReference>
<dbReference type="PANTHER" id="PTHR47506:SF6">
    <property type="entry name" value="HTH-TYPE TRANSCRIPTIONAL REPRESSOR NEMR"/>
    <property type="match status" value="1"/>
</dbReference>
<dbReference type="SUPFAM" id="SSF48498">
    <property type="entry name" value="Tetracyclin repressor-like, C-terminal domain"/>
    <property type="match status" value="1"/>
</dbReference>
<dbReference type="Gene3D" id="1.10.357.10">
    <property type="entry name" value="Tetracycline Repressor, domain 2"/>
    <property type="match status" value="1"/>
</dbReference>
<keyword evidence="1" id="KW-0805">Transcription regulation</keyword>
<dbReference type="PRINTS" id="PR00455">
    <property type="entry name" value="HTHTETR"/>
</dbReference>
<accession>A0A840S340</accession>
<name>A0A840S340_9BURK</name>
<keyword evidence="3" id="KW-0804">Transcription</keyword>
<protein>
    <submittedName>
        <fullName evidence="6">TetR/AcrR family transcriptional repressor of nem operon</fullName>
    </submittedName>
</protein>